<evidence type="ECO:0000313" key="1">
    <source>
        <dbReference type="EMBL" id="TYS16686.1"/>
    </source>
</evidence>
<gene>
    <name evidence="1" type="ORF">FZC78_11905</name>
</gene>
<dbReference type="AlphaFoldDB" id="A0A5D4NTN6"/>
<dbReference type="RefSeq" id="WP_148939923.1">
    <property type="nucleotide sequence ID" value="NZ_VTEI01000005.1"/>
</dbReference>
<sequence>MAKTSLPDLNGKLLTESYDEKEIFLIQNGKEHKAGTTTEKLKYIEVNGHKAIERVQTLSSPIIGNRKGVTVVDRHTLKPISFTDFVDGVQKHKALYKNDAVHITDENNRESVQTLNHSFDTFSVEMILRALPLKEGFSIEFQGFNPARASAVDIYVETAEMERVKRNSSEMANAWKVKTLFGETLQYYWIDIVQRELLKQSSDIGEGITMEFRR</sequence>
<name>A0A5D4NTN6_9BACI</name>
<dbReference type="OrthoDB" id="2838513at2"/>
<dbReference type="Proteomes" id="UP000322267">
    <property type="component" value="Unassembled WGS sequence"/>
</dbReference>
<reference evidence="1 2" key="1">
    <citation type="submission" date="2019-08" db="EMBL/GenBank/DDBJ databases">
        <title>Bacillus genomes from the desert of Cuatro Cienegas, Coahuila.</title>
        <authorList>
            <person name="Olmedo-Alvarez G."/>
        </authorList>
    </citation>
    <scope>NUCLEOTIDE SEQUENCE [LARGE SCALE GENOMIC DNA]</scope>
    <source>
        <strain evidence="1 2">CH34_1T</strain>
    </source>
</reference>
<evidence type="ECO:0000313" key="2">
    <source>
        <dbReference type="Proteomes" id="UP000322267"/>
    </source>
</evidence>
<dbReference type="Pfam" id="PF11306">
    <property type="entry name" value="DUF3108"/>
    <property type="match status" value="1"/>
</dbReference>
<organism evidence="1 2">
    <name type="scientific">Rossellomorea vietnamensis</name>
    <dbReference type="NCBI Taxonomy" id="218284"/>
    <lineage>
        <taxon>Bacteria</taxon>
        <taxon>Bacillati</taxon>
        <taxon>Bacillota</taxon>
        <taxon>Bacilli</taxon>
        <taxon>Bacillales</taxon>
        <taxon>Bacillaceae</taxon>
        <taxon>Rossellomorea</taxon>
    </lineage>
</organism>
<protein>
    <submittedName>
        <fullName evidence="1">Uncharacterized protein</fullName>
    </submittedName>
</protein>
<dbReference type="InterPro" id="IPR021457">
    <property type="entry name" value="DUF3108"/>
</dbReference>
<proteinExistence type="predicted"/>
<dbReference type="EMBL" id="VTEI01000005">
    <property type="protein sequence ID" value="TYS16686.1"/>
    <property type="molecule type" value="Genomic_DNA"/>
</dbReference>
<comment type="caution">
    <text evidence="1">The sequence shown here is derived from an EMBL/GenBank/DDBJ whole genome shotgun (WGS) entry which is preliminary data.</text>
</comment>
<accession>A0A5D4NTN6</accession>